<dbReference type="PROSITE" id="PS50943">
    <property type="entry name" value="HTH_CROC1"/>
    <property type="match status" value="1"/>
</dbReference>
<name>A0A2D0IKQ0_9GAMM</name>
<evidence type="ECO:0000313" key="2">
    <source>
        <dbReference type="EMBL" id="PHM22360.1"/>
    </source>
</evidence>
<evidence type="ECO:0000313" key="4">
    <source>
        <dbReference type="Proteomes" id="UP000225605"/>
    </source>
</evidence>
<feature type="domain" description="HTH cro/C1-type" evidence="1">
    <location>
        <begin position="4"/>
        <end position="63"/>
    </location>
</feature>
<dbReference type="Pfam" id="PF01381">
    <property type="entry name" value="HTH_3"/>
    <property type="match status" value="1"/>
</dbReference>
<dbReference type="Gene3D" id="1.10.260.40">
    <property type="entry name" value="lambda repressor-like DNA-binding domains"/>
    <property type="match status" value="1"/>
</dbReference>
<dbReference type="EMBL" id="RAQI01000003">
    <property type="protein sequence ID" value="RKE90553.1"/>
    <property type="molecule type" value="Genomic_DNA"/>
</dbReference>
<dbReference type="SUPFAM" id="SSF47413">
    <property type="entry name" value="lambda repressor-like DNA-binding domains"/>
    <property type="match status" value="1"/>
</dbReference>
<evidence type="ECO:0000259" key="1">
    <source>
        <dbReference type="PROSITE" id="PS50943"/>
    </source>
</evidence>
<dbReference type="AlphaFoldDB" id="A0A2D0IKQ0"/>
<dbReference type="RefSeq" id="WP_099133840.1">
    <property type="nucleotide sequence ID" value="NZ_CAWNOJ010000040.1"/>
</dbReference>
<evidence type="ECO:0000313" key="5">
    <source>
        <dbReference type="Proteomes" id="UP000283568"/>
    </source>
</evidence>
<accession>A0A2D0IKQ0</accession>
<proteinExistence type="predicted"/>
<dbReference type="GO" id="GO:0003677">
    <property type="term" value="F:DNA binding"/>
    <property type="evidence" value="ECO:0007669"/>
    <property type="project" value="InterPro"/>
</dbReference>
<organism evidence="2 4">
    <name type="scientific">Xenorhabdus ehlersii</name>
    <dbReference type="NCBI Taxonomy" id="290111"/>
    <lineage>
        <taxon>Bacteria</taxon>
        <taxon>Pseudomonadati</taxon>
        <taxon>Pseudomonadota</taxon>
        <taxon>Gammaproteobacteria</taxon>
        <taxon>Enterobacterales</taxon>
        <taxon>Morganellaceae</taxon>
        <taxon>Xenorhabdus</taxon>
    </lineage>
</organism>
<dbReference type="Proteomes" id="UP000225605">
    <property type="component" value="Unassembled WGS sequence"/>
</dbReference>
<dbReference type="Proteomes" id="UP000283568">
    <property type="component" value="Unassembled WGS sequence"/>
</dbReference>
<dbReference type="SMART" id="SM00530">
    <property type="entry name" value="HTH_XRE"/>
    <property type="match status" value="1"/>
</dbReference>
<dbReference type="CDD" id="cd00093">
    <property type="entry name" value="HTH_XRE"/>
    <property type="match status" value="1"/>
</dbReference>
<reference evidence="2 4" key="1">
    <citation type="journal article" date="2017" name="Nat. Microbiol.">
        <title>Natural product diversity associated with the nematode symbionts Photorhabdus and Xenorhabdus.</title>
        <authorList>
            <person name="Tobias N.J."/>
            <person name="Wolff H."/>
            <person name="Djahanschiri B."/>
            <person name="Grundmann F."/>
            <person name="Kronenwerth M."/>
            <person name="Shi Y.M."/>
            <person name="Simonyi S."/>
            <person name="Grun P."/>
            <person name="Shapiro-Ilan D."/>
            <person name="Pidot S.J."/>
            <person name="Stinear T.P."/>
            <person name="Ebersberger I."/>
            <person name="Bode H.B."/>
        </authorList>
    </citation>
    <scope>NUCLEOTIDE SEQUENCE [LARGE SCALE GENOMIC DNA]</scope>
    <source>
        <strain evidence="2 4">DSM 16337</strain>
    </source>
</reference>
<dbReference type="OrthoDB" id="6877645at2"/>
<sequence length="69" mass="7728">MNKLRLYREQLGLTQSELAVQIGCTSGAICHYETGRRKIDLALCRKFVEIFNSNGINVSLDDIFPPKAA</sequence>
<keyword evidence="5" id="KW-1185">Reference proteome</keyword>
<gene>
    <name evidence="3" type="ORF">BDE27_2428</name>
    <name evidence="2" type="ORF">Xehl_03704</name>
</gene>
<evidence type="ECO:0000313" key="3">
    <source>
        <dbReference type="EMBL" id="RKE90553.1"/>
    </source>
</evidence>
<comment type="caution">
    <text evidence="2">The sequence shown here is derived from an EMBL/GenBank/DDBJ whole genome shotgun (WGS) entry which is preliminary data.</text>
</comment>
<dbReference type="InterPro" id="IPR001387">
    <property type="entry name" value="Cro/C1-type_HTH"/>
</dbReference>
<dbReference type="InterPro" id="IPR010982">
    <property type="entry name" value="Lambda_DNA-bd_dom_sf"/>
</dbReference>
<protein>
    <submittedName>
        <fullName evidence="2">Transcriptional regulator</fullName>
    </submittedName>
</protein>
<dbReference type="EMBL" id="NIBT01000028">
    <property type="protein sequence ID" value="PHM22360.1"/>
    <property type="molecule type" value="Genomic_DNA"/>
</dbReference>
<reference evidence="3 5" key="2">
    <citation type="submission" date="2018-09" db="EMBL/GenBank/DDBJ databases">
        <title>Genomic Encyclopedia of Archaeal and Bacterial Type Strains, Phase II (KMG-II): from individual species to whole genera.</title>
        <authorList>
            <person name="Goeker M."/>
        </authorList>
    </citation>
    <scope>NUCLEOTIDE SEQUENCE [LARGE SCALE GENOMIC DNA]</scope>
    <source>
        <strain evidence="3 5">DSM 16337</strain>
    </source>
</reference>